<name>A0ABW5K3P0_9FLAO</name>
<sequence>MKINKACEKANHVCDKSQYKEATLLEKLKLMLHLVFCRACRNYSSTNKKLTTTIKDANVDCMHKNEKEALKESLEKAIQEQQHQP</sequence>
<dbReference type="Proteomes" id="UP001597467">
    <property type="component" value="Unassembled WGS sequence"/>
</dbReference>
<keyword evidence="2" id="KW-1185">Reference proteome</keyword>
<gene>
    <name evidence="1" type="ORF">ACFSSB_14425</name>
</gene>
<dbReference type="RefSeq" id="WP_379905486.1">
    <property type="nucleotide sequence ID" value="NZ_JBHULM010000011.1"/>
</dbReference>
<evidence type="ECO:0000313" key="1">
    <source>
        <dbReference type="EMBL" id="MFD2543524.1"/>
    </source>
</evidence>
<organism evidence="1 2">
    <name type="scientific">Lacinutrix gracilariae</name>
    <dbReference type="NCBI Taxonomy" id="1747198"/>
    <lineage>
        <taxon>Bacteria</taxon>
        <taxon>Pseudomonadati</taxon>
        <taxon>Bacteroidota</taxon>
        <taxon>Flavobacteriia</taxon>
        <taxon>Flavobacteriales</taxon>
        <taxon>Flavobacteriaceae</taxon>
        <taxon>Lacinutrix</taxon>
    </lineage>
</organism>
<dbReference type="EMBL" id="JBHULM010000011">
    <property type="protein sequence ID" value="MFD2543524.1"/>
    <property type="molecule type" value="Genomic_DNA"/>
</dbReference>
<accession>A0ABW5K3P0</accession>
<proteinExistence type="predicted"/>
<evidence type="ECO:0008006" key="3">
    <source>
        <dbReference type="Google" id="ProtNLM"/>
    </source>
</evidence>
<protein>
    <recommendedName>
        <fullName evidence="3">Glycine dehydrogenase</fullName>
    </recommendedName>
</protein>
<comment type="caution">
    <text evidence="1">The sequence shown here is derived from an EMBL/GenBank/DDBJ whole genome shotgun (WGS) entry which is preliminary data.</text>
</comment>
<evidence type="ECO:0000313" key="2">
    <source>
        <dbReference type="Proteomes" id="UP001597467"/>
    </source>
</evidence>
<reference evidence="2" key="1">
    <citation type="journal article" date="2019" name="Int. J. Syst. Evol. Microbiol.">
        <title>The Global Catalogue of Microorganisms (GCM) 10K type strain sequencing project: providing services to taxonomists for standard genome sequencing and annotation.</title>
        <authorList>
            <consortium name="The Broad Institute Genomics Platform"/>
            <consortium name="The Broad Institute Genome Sequencing Center for Infectious Disease"/>
            <person name="Wu L."/>
            <person name="Ma J."/>
        </authorList>
    </citation>
    <scope>NUCLEOTIDE SEQUENCE [LARGE SCALE GENOMIC DNA]</scope>
    <source>
        <strain evidence="2">KCTC 42808</strain>
    </source>
</reference>